<reference evidence="3 4" key="1">
    <citation type="submission" date="2023-07" db="EMBL/GenBank/DDBJ databases">
        <title>Sorghum-associated microbial communities from plants grown in Nebraska, USA.</title>
        <authorList>
            <person name="Schachtman D."/>
        </authorList>
    </citation>
    <scope>NUCLEOTIDE SEQUENCE [LARGE SCALE GENOMIC DNA]</scope>
    <source>
        <strain evidence="3 4">4249</strain>
    </source>
</reference>
<feature type="chain" id="PRO_5046314548" evidence="2">
    <location>
        <begin position="36"/>
        <end position="336"/>
    </location>
</feature>
<protein>
    <submittedName>
        <fullName evidence="3">Tripartite-type tricarboxylate transporter receptor subunit TctC</fullName>
    </submittedName>
</protein>
<dbReference type="Proteomes" id="UP001265700">
    <property type="component" value="Unassembled WGS sequence"/>
</dbReference>
<dbReference type="RefSeq" id="WP_310319795.1">
    <property type="nucleotide sequence ID" value="NZ_JAVDWU010000008.1"/>
</dbReference>
<sequence length="336" mass="35252">MNIAKLSASTLPRRHWVALACSVAALTVWSAPAFAQTTYPSKPITIVVPFPPGGSADTISRLVGQRLSDQMGQPVVIDNRPGAGTVVGATYVARAPADGYTLLISSGSTFTANPAIRPKLAYDAVKSFDPIAIVGRIPLIVLANTSVPVNNVKEFATAIKATPDKFSYASFGSGTTSHFTAEIVLQAVGAKLLHIPYRGSAPAMSDLIGGRVPFSVDTVTAALPQLKAGKVKAIAVTTSQRSSQLPNVPTFAESGYPEVNADTWIMLVAPKGIPAPVRSQLEKAMADIVATPNMQKALREQGAEPAFSGAQASVEQIEKELPLMRAIAVRANIQPD</sequence>
<keyword evidence="4" id="KW-1185">Reference proteome</keyword>
<dbReference type="CDD" id="cd07012">
    <property type="entry name" value="PBP2_Bug_TTT"/>
    <property type="match status" value="1"/>
</dbReference>
<proteinExistence type="inferred from homology"/>
<organism evidence="3 4">
    <name type="scientific">Hydrogenophaga palleronii</name>
    <dbReference type="NCBI Taxonomy" id="65655"/>
    <lineage>
        <taxon>Bacteria</taxon>
        <taxon>Pseudomonadati</taxon>
        <taxon>Pseudomonadota</taxon>
        <taxon>Betaproteobacteria</taxon>
        <taxon>Burkholderiales</taxon>
        <taxon>Comamonadaceae</taxon>
        <taxon>Hydrogenophaga</taxon>
    </lineage>
</organism>
<keyword evidence="3" id="KW-0675">Receptor</keyword>
<dbReference type="Gene3D" id="3.40.190.10">
    <property type="entry name" value="Periplasmic binding protein-like II"/>
    <property type="match status" value="1"/>
</dbReference>
<dbReference type="InterPro" id="IPR005064">
    <property type="entry name" value="BUG"/>
</dbReference>
<feature type="signal peptide" evidence="2">
    <location>
        <begin position="1"/>
        <end position="35"/>
    </location>
</feature>
<dbReference type="Pfam" id="PF03401">
    <property type="entry name" value="TctC"/>
    <property type="match status" value="1"/>
</dbReference>
<dbReference type="PANTHER" id="PTHR42928">
    <property type="entry name" value="TRICARBOXYLATE-BINDING PROTEIN"/>
    <property type="match status" value="1"/>
</dbReference>
<dbReference type="InterPro" id="IPR042100">
    <property type="entry name" value="Bug_dom1"/>
</dbReference>
<accession>A0ABU1WRU9</accession>
<dbReference type="SUPFAM" id="SSF53850">
    <property type="entry name" value="Periplasmic binding protein-like II"/>
    <property type="match status" value="1"/>
</dbReference>
<dbReference type="Gene3D" id="3.40.190.150">
    <property type="entry name" value="Bordetella uptake gene, domain 1"/>
    <property type="match status" value="1"/>
</dbReference>
<dbReference type="EMBL" id="JAVDWU010000008">
    <property type="protein sequence ID" value="MDR7151779.1"/>
    <property type="molecule type" value="Genomic_DNA"/>
</dbReference>
<comment type="caution">
    <text evidence="3">The sequence shown here is derived from an EMBL/GenBank/DDBJ whole genome shotgun (WGS) entry which is preliminary data.</text>
</comment>
<evidence type="ECO:0000256" key="2">
    <source>
        <dbReference type="SAM" id="SignalP"/>
    </source>
</evidence>
<name>A0ABU1WRU9_9BURK</name>
<evidence type="ECO:0000313" key="4">
    <source>
        <dbReference type="Proteomes" id="UP001265700"/>
    </source>
</evidence>
<evidence type="ECO:0000313" key="3">
    <source>
        <dbReference type="EMBL" id="MDR7151779.1"/>
    </source>
</evidence>
<keyword evidence="2" id="KW-0732">Signal</keyword>
<dbReference type="PIRSF" id="PIRSF017082">
    <property type="entry name" value="YflP"/>
    <property type="match status" value="1"/>
</dbReference>
<evidence type="ECO:0000256" key="1">
    <source>
        <dbReference type="ARBA" id="ARBA00006987"/>
    </source>
</evidence>
<dbReference type="PANTHER" id="PTHR42928:SF5">
    <property type="entry name" value="BLR1237 PROTEIN"/>
    <property type="match status" value="1"/>
</dbReference>
<comment type="similarity">
    <text evidence="1">Belongs to the UPF0065 (bug) family.</text>
</comment>
<gene>
    <name evidence="3" type="ORF">J2W49_003755</name>
</gene>